<evidence type="ECO:0000256" key="1">
    <source>
        <dbReference type="SAM" id="MobiDB-lite"/>
    </source>
</evidence>
<evidence type="ECO:0000313" key="3">
    <source>
        <dbReference type="Proteomes" id="UP000001876"/>
    </source>
</evidence>
<reference evidence="2 3" key="1">
    <citation type="journal article" date="2009" name="Science">
        <title>Green evolution and dynamic adaptations revealed by genomes of the marine picoeukaryotes Micromonas.</title>
        <authorList>
            <person name="Worden A.Z."/>
            <person name="Lee J.H."/>
            <person name="Mock T."/>
            <person name="Rouze P."/>
            <person name="Simmons M.P."/>
            <person name="Aerts A.L."/>
            <person name="Allen A.E."/>
            <person name="Cuvelier M.L."/>
            <person name="Derelle E."/>
            <person name="Everett M.V."/>
            <person name="Foulon E."/>
            <person name="Grimwood J."/>
            <person name="Gundlach H."/>
            <person name="Henrissat B."/>
            <person name="Napoli C."/>
            <person name="McDonald S.M."/>
            <person name="Parker M.S."/>
            <person name="Rombauts S."/>
            <person name="Salamov A."/>
            <person name="Von Dassow P."/>
            <person name="Badger J.H."/>
            <person name="Coutinho P.M."/>
            <person name="Demir E."/>
            <person name="Dubchak I."/>
            <person name="Gentemann C."/>
            <person name="Eikrem W."/>
            <person name="Gready J.E."/>
            <person name="John U."/>
            <person name="Lanier W."/>
            <person name="Lindquist E.A."/>
            <person name="Lucas S."/>
            <person name="Mayer K.F."/>
            <person name="Moreau H."/>
            <person name="Not F."/>
            <person name="Otillar R."/>
            <person name="Panaud O."/>
            <person name="Pangilinan J."/>
            <person name="Paulsen I."/>
            <person name="Piegu B."/>
            <person name="Poliakov A."/>
            <person name="Robbens S."/>
            <person name="Schmutz J."/>
            <person name="Toulza E."/>
            <person name="Wyss T."/>
            <person name="Zelensky A."/>
            <person name="Zhou K."/>
            <person name="Armbrust E.V."/>
            <person name="Bhattacharya D."/>
            <person name="Goodenough U.W."/>
            <person name="Van de Peer Y."/>
            <person name="Grigoriev I.V."/>
        </authorList>
    </citation>
    <scope>NUCLEOTIDE SEQUENCE [LARGE SCALE GENOMIC DNA]</scope>
    <source>
        <strain evidence="2 3">CCMP1545</strain>
    </source>
</reference>
<gene>
    <name evidence="2" type="ORF">MICPUCDRAFT_54664</name>
</gene>
<proteinExistence type="predicted"/>
<sequence length="99" mass="10354">MAAKAKASEKKNKVMKASENESQHSPTLGVRHSVGVGGAGASSDDDDATTSVTGNALWPATVVESLASENFQLGEKSGAFFYLSHWSPYDRVGVVNADP</sequence>
<dbReference type="KEGG" id="mpp:MICPUCDRAFT_54664"/>
<name>C1N9W3_MICPC</name>
<feature type="region of interest" description="Disordered" evidence="1">
    <location>
        <begin position="1"/>
        <end position="52"/>
    </location>
</feature>
<organism evidence="3">
    <name type="scientific">Micromonas pusilla (strain CCMP1545)</name>
    <name type="common">Picoplanktonic green alga</name>
    <dbReference type="NCBI Taxonomy" id="564608"/>
    <lineage>
        <taxon>Eukaryota</taxon>
        <taxon>Viridiplantae</taxon>
        <taxon>Chlorophyta</taxon>
        <taxon>Mamiellophyceae</taxon>
        <taxon>Mamiellales</taxon>
        <taxon>Mamiellaceae</taxon>
        <taxon>Micromonas</taxon>
    </lineage>
</organism>
<dbReference type="RefSeq" id="XP_003064803.1">
    <property type="nucleotide sequence ID" value="XM_003064757.1"/>
</dbReference>
<accession>C1N9W3</accession>
<dbReference type="AlphaFoldDB" id="C1N9W3"/>
<feature type="compositionally biased region" description="Basic and acidic residues" evidence="1">
    <location>
        <begin position="1"/>
        <end position="22"/>
    </location>
</feature>
<dbReference type="GeneID" id="9690244"/>
<evidence type="ECO:0000313" key="2">
    <source>
        <dbReference type="EMBL" id="EEH51137.1"/>
    </source>
</evidence>
<keyword evidence="3" id="KW-1185">Reference proteome</keyword>
<dbReference type="EMBL" id="GG663752">
    <property type="protein sequence ID" value="EEH51137.1"/>
    <property type="molecule type" value="Genomic_DNA"/>
</dbReference>
<protein>
    <submittedName>
        <fullName evidence="2">Predicted protein</fullName>
    </submittedName>
</protein>
<dbReference type="Proteomes" id="UP000001876">
    <property type="component" value="Unassembled WGS sequence"/>
</dbReference>